<dbReference type="GO" id="GO:0051011">
    <property type="term" value="F:microtubule minus-end binding"/>
    <property type="evidence" value="ECO:0007669"/>
    <property type="project" value="TreeGrafter"/>
</dbReference>
<evidence type="ECO:0000259" key="7">
    <source>
        <dbReference type="Pfam" id="PF17681"/>
    </source>
</evidence>
<dbReference type="GO" id="GO:0005874">
    <property type="term" value="C:microtubule"/>
    <property type="evidence" value="ECO:0007669"/>
    <property type="project" value="UniProtKB-KW"/>
</dbReference>
<dbReference type="AlphaFoldDB" id="A0A8H7EVB6"/>
<dbReference type="InterPro" id="IPR042241">
    <property type="entry name" value="GCP_C_sf"/>
</dbReference>
<keyword evidence="9" id="KW-1185">Reference proteome</keyword>
<evidence type="ECO:0000259" key="6">
    <source>
        <dbReference type="Pfam" id="PF04130"/>
    </source>
</evidence>
<evidence type="ECO:0000256" key="1">
    <source>
        <dbReference type="ARBA" id="ARBA00010337"/>
    </source>
</evidence>
<dbReference type="Pfam" id="PF04130">
    <property type="entry name" value="GCP_C_terminal"/>
    <property type="match status" value="1"/>
</dbReference>
<evidence type="ECO:0000256" key="5">
    <source>
        <dbReference type="RuleBase" id="RU363050"/>
    </source>
</evidence>
<dbReference type="GO" id="GO:0000278">
    <property type="term" value="P:mitotic cell cycle"/>
    <property type="evidence" value="ECO:0007669"/>
    <property type="project" value="TreeGrafter"/>
</dbReference>
<name>A0A8H7EVB6_9FUNG</name>
<dbReference type="GO" id="GO:0031122">
    <property type="term" value="P:cytoplasmic microtubule organization"/>
    <property type="evidence" value="ECO:0007669"/>
    <property type="project" value="TreeGrafter"/>
</dbReference>
<dbReference type="Proteomes" id="UP000605846">
    <property type="component" value="Unassembled WGS sequence"/>
</dbReference>
<evidence type="ECO:0000256" key="3">
    <source>
        <dbReference type="ARBA" id="ARBA00022701"/>
    </source>
</evidence>
<comment type="caution">
    <text evidence="8">The sequence shown here is derived from an EMBL/GenBank/DDBJ whole genome shotgun (WGS) entry which is preliminary data.</text>
</comment>
<gene>
    <name evidence="8" type="primary">TUBGCP5</name>
    <name evidence="8" type="ORF">EC973_008852</name>
</gene>
<proteinExistence type="inferred from homology"/>
<dbReference type="GO" id="GO:0005816">
    <property type="term" value="C:spindle pole body"/>
    <property type="evidence" value="ECO:0007669"/>
    <property type="project" value="UniProtKB-ARBA"/>
</dbReference>
<feature type="domain" description="Gamma tubulin complex component C-terminal" evidence="6">
    <location>
        <begin position="578"/>
        <end position="856"/>
    </location>
</feature>
<evidence type="ECO:0000313" key="8">
    <source>
        <dbReference type="EMBL" id="KAF7731681.1"/>
    </source>
</evidence>
<accession>A0A8H7EVB6</accession>
<dbReference type="GO" id="GO:0051321">
    <property type="term" value="P:meiotic cell cycle"/>
    <property type="evidence" value="ECO:0007669"/>
    <property type="project" value="TreeGrafter"/>
</dbReference>
<dbReference type="Pfam" id="PF17681">
    <property type="entry name" value="GCP_N_terminal"/>
    <property type="match status" value="1"/>
</dbReference>
<comment type="subcellular location">
    <subcellularLocation>
        <location evidence="5">Cytoplasm</location>
        <location evidence="5">Cytoskeleton</location>
        <location evidence="5">Microtubule organizing center</location>
    </subcellularLocation>
</comment>
<keyword evidence="4 5" id="KW-0206">Cytoskeleton</keyword>
<protein>
    <recommendedName>
        <fullName evidence="5">Spindle pole body component</fullName>
    </recommendedName>
</protein>
<dbReference type="OrthoDB" id="66546at2759"/>
<dbReference type="GO" id="GO:0000922">
    <property type="term" value="C:spindle pole"/>
    <property type="evidence" value="ECO:0007669"/>
    <property type="project" value="InterPro"/>
</dbReference>
<keyword evidence="3 5" id="KW-0493">Microtubule</keyword>
<sequence>MGYDRRADLLKTYTSSFLDTDRPISPAETNQRILKYDVLSLLLALSSSPLSVEYKEPKSTPVVRKNVWKELTEEEPFTGEHWLEPDNMSSEDDWSEEDFELDKEHIKQQAGGRCCDVLKKRKVRQAENQLEERLFEEKTDRMDMDVQGDPEVLDRVKSRQYWREGNSMKIVDTSNEPIMRNACRLRAVVDAYQNKDSADYAPFNIDEIDAIREVIFLLRGCEGAIFRLEEDHMPRYFLIDESFAIKHLSGASIRKLWEKFCKLGNVLSVLSVLHLTTLSYGQIYQAFAVAVANTLQEFESTITQMEWNYLNPSHGNEQVSSLLKLEMCLNEPMKYFENLHDIIIKDMSIDSSSTPKEIAEQILSVLYNHVYEAQMANERATFLTLLRIFQKTLVPYGRMMDDWIFHGSLLGDLANEFFVSRSPSVDEDSSSFWASGFQSQWVNDKYDHACPLFEQRFTARAFYTGKAVYLMSRLQSSNEREHQYRSFGETFSQIMFTEPENLQMVETCPTVRKSDVFARTLFPLTSAQHHTTTDRDLKVPDGILFQQAMIRCTETYIDFPYETSCYEMNQILQNNCGLSQHLLSLASVYLMLEGDCMHSFCEALFAHMDQKMLWQRGELQKMFVDACSQSLMDDQIQVRINVPQEIASTSIASGLDYIVFECNTPWPINNFISDATLPDYNKIAVLLLRLKRAKYVLEKRSIFYGQPLIDNPMQFYSMRMRLMWFVNTFWRYIMTTILHAETIKFRENLSKTNDVDEITVLHGNYVRRIVDRCLLNEKTKPIMNAIVQILNMVETLATLFDQISSVDDTPANVRESNNRTISQLEIHFSRIHQFVSKSLSILGQKGGFPWFEALSLSLEPNRVDENPLRGA</sequence>
<keyword evidence="2 5" id="KW-0963">Cytoplasm</keyword>
<evidence type="ECO:0000256" key="2">
    <source>
        <dbReference type="ARBA" id="ARBA00022490"/>
    </source>
</evidence>
<dbReference type="Gene3D" id="1.20.120.1900">
    <property type="entry name" value="Gamma-tubulin complex, C-terminal domain"/>
    <property type="match status" value="1"/>
</dbReference>
<organism evidence="8 9">
    <name type="scientific">Apophysomyces ossiformis</name>
    <dbReference type="NCBI Taxonomy" id="679940"/>
    <lineage>
        <taxon>Eukaryota</taxon>
        <taxon>Fungi</taxon>
        <taxon>Fungi incertae sedis</taxon>
        <taxon>Mucoromycota</taxon>
        <taxon>Mucoromycotina</taxon>
        <taxon>Mucoromycetes</taxon>
        <taxon>Mucorales</taxon>
        <taxon>Mucorineae</taxon>
        <taxon>Mucoraceae</taxon>
        <taxon>Apophysomyces</taxon>
    </lineage>
</organism>
<dbReference type="EMBL" id="JABAYA010000008">
    <property type="protein sequence ID" value="KAF7731681.1"/>
    <property type="molecule type" value="Genomic_DNA"/>
</dbReference>
<dbReference type="GO" id="GO:0051225">
    <property type="term" value="P:spindle assembly"/>
    <property type="evidence" value="ECO:0007669"/>
    <property type="project" value="TreeGrafter"/>
</dbReference>
<evidence type="ECO:0000313" key="9">
    <source>
        <dbReference type="Proteomes" id="UP000605846"/>
    </source>
</evidence>
<reference evidence="8" key="1">
    <citation type="submission" date="2020-01" db="EMBL/GenBank/DDBJ databases">
        <title>Genome Sequencing of Three Apophysomyces-Like Fungal Strains Confirms a Novel Fungal Genus in the Mucoromycota with divergent Burkholderia-like Endosymbiotic Bacteria.</title>
        <authorList>
            <person name="Stajich J.E."/>
            <person name="Macias A.M."/>
            <person name="Carter-House D."/>
            <person name="Lovett B."/>
            <person name="Kasson L.R."/>
            <person name="Berry K."/>
            <person name="Grigoriev I."/>
            <person name="Chang Y."/>
            <person name="Spatafora J."/>
            <person name="Kasson M.T."/>
        </authorList>
    </citation>
    <scope>NUCLEOTIDE SEQUENCE</scope>
    <source>
        <strain evidence="8">NRRL A-21654</strain>
    </source>
</reference>
<dbReference type="GO" id="GO:0000930">
    <property type="term" value="C:gamma-tubulin complex"/>
    <property type="evidence" value="ECO:0007669"/>
    <property type="project" value="UniProtKB-ARBA"/>
</dbReference>
<dbReference type="PANTHER" id="PTHR19302">
    <property type="entry name" value="GAMMA TUBULIN COMPLEX PROTEIN"/>
    <property type="match status" value="1"/>
</dbReference>
<feature type="domain" description="Gamma tubulin complex component protein N-terminal" evidence="7">
    <location>
        <begin position="211"/>
        <end position="489"/>
    </location>
</feature>
<dbReference type="InterPro" id="IPR040457">
    <property type="entry name" value="GCP_C"/>
</dbReference>
<evidence type="ECO:0000256" key="4">
    <source>
        <dbReference type="ARBA" id="ARBA00023212"/>
    </source>
</evidence>
<dbReference type="InterPro" id="IPR041470">
    <property type="entry name" value="GCP_N"/>
</dbReference>
<dbReference type="InterPro" id="IPR007259">
    <property type="entry name" value="GCP"/>
</dbReference>
<dbReference type="GO" id="GO:0043015">
    <property type="term" value="F:gamma-tubulin binding"/>
    <property type="evidence" value="ECO:0007669"/>
    <property type="project" value="InterPro"/>
</dbReference>
<comment type="similarity">
    <text evidence="1 5">Belongs to the TUBGCP family.</text>
</comment>
<dbReference type="GO" id="GO:0007020">
    <property type="term" value="P:microtubule nucleation"/>
    <property type="evidence" value="ECO:0007669"/>
    <property type="project" value="InterPro"/>
</dbReference>
<dbReference type="PANTHER" id="PTHR19302:SF33">
    <property type="entry name" value="GAMMA-TUBULIN COMPLEX COMPONENT 5"/>
    <property type="match status" value="1"/>
</dbReference>